<proteinExistence type="predicted"/>
<name>A0ABR2QUP3_9ROSI</name>
<dbReference type="Proteomes" id="UP001396334">
    <property type="component" value="Unassembled WGS sequence"/>
</dbReference>
<reference evidence="1 2" key="1">
    <citation type="journal article" date="2024" name="G3 (Bethesda)">
        <title>Genome assembly of Hibiscus sabdariffa L. provides insights into metabolisms of medicinal natural products.</title>
        <authorList>
            <person name="Kim T."/>
        </authorList>
    </citation>
    <scope>NUCLEOTIDE SEQUENCE [LARGE SCALE GENOMIC DNA]</scope>
    <source>
        <strain evidence="1">TK-2024</strain>
        <tissue evidence="1">Old leaves</tissue>
    </source>
</reference>
<accession>A0ABR2QUP3</accession>
<protein>
    <recommendedName>
        <fullName evidence="3">DUF4283 domain-containing protein</fullName>
    </recommendedName>
</protein>
<sequence length="116" mass="13488">MQQSFPVDPNKSVCPAPKEKTFVESVVDKSVIENLKSCIICTTMDVLTIEKLIAMLEEKRLVEFDVQKLSGNQFLLDFDREEMVSQCLNWEWDCLPLIFSKISRWNHGYTPEDRVT</sequence>
<organism evidence="1 2">
    <name type="scientific">Hibiscus sabdariffa</name>
    <name type="common">roselle</name>
    <dbReference type="NCBI Taxonomy" id="183260"/>
    <lineage>
        <taxon>Eukaryota</taxon>
        <taxon>Viridiplantae</taxon>
        <taxon>Streptophyta</taxon>
        <taxon>Embryophyta</taxon>
        <taxon>Tracheophyta</taxon>
        <taxon>Spermatophyta</taxon>
        <taxon>Magnoliopsida</taxon>
        <taxon>eudicotyledons</taxon>
        <taxon>Gunneridae</taxon>
        <taxon>Pentapetalae</taxon>
        <taxon>rosids</taxon>
        <taxon>malvids</taxon>
        <taxon>Malvales</taxon>
        <taxon>Malvaceae</taxon>
        <taxon>Malvoideae</taxon>
        <taxon>Hibiscus</taxon>
    </lineage>
</organism>
<evidence type="ECO:0000313" key="1">
    <source>
        <dbReference type="EMBL" id="KAK9004397.1"/>
    </source>
</evidence>
<comment type="caution">
    <text evidence="1">The sequence shown here is derived from an EMBL/GenBank/DDBJ whole genome shotgun (WGS) entry which is preliminary data.</text>
</comment>
<evidence type="ECO:0000313" key="2">
    <source>
        <dbReference type="Proteomes" id="UP001396334"/>
    </source>
</evidence>
<dbReference type="EMBL" id="JBBPBN010000031">
    <property type="protein sequence ID" value="KAK9004397.1"/>
    <property type="molecule type" value="Genomic_DNA"/>
</dbReference>
<gene>
    <name evidence="1" type="ORF">V6N11_002199</name>
</gene>
<evidence type="ECO:0008006" key="3">
    <source>
        <dbReference type="Google" id="ProtNLM"/>
    </source>
</evidence>
<keyword evidence="2" id="KW-1185">Reference proteome</keyword>